<proteinExistence type="inferred from homology"/>
<dbReference type="CDD" id="cd03784">
    <property type="entry name" value="GT1_Gtf-like"/>
    <property type="match status" value="1"/>
</dbReference>
<comment type="similarity">
    <text evidence="1">Belongs to the UDP-glycosyltransferase family.</text>
</comment>
<dbReference type="Gene3D" id="3.40.50.2000">
    <property type="entry name" value="Glycogen Phosphorylase B"/>
    <property type="match status" value="2"/>
</dbReference>
<dbReference type="Gramene" id="RZC58433">
    <property type="protein sequence ID" value="RZC58433"/>
    <property type="gene ID" value="C5167_005739"/>
</dbReference>
<keyword evidence="4" id="KW-1185">Reference proteome</keyword>
<evidence type="ECO:0008006" key="5">
    <source>
        <dbReference type="Google" id="ProtNLM"/>
    </source>
</evidence>
<dbReference type="InterPro" id="IPR002213">
    <property type="entry name" value="UDP_glucos_trans"/>
</dbReference>
<dbReference type="PANTHER" id="PTHR48047">
    <property type="entry name" value="GLYCOSYLTRANSFERASE"/>
    <property type="match status" value="1"/>
</dbReference>
<dbReference type="OMA" id="VCFGSQQ"/>
<evidence type="ECO:0000256" key="2">
    <source>
        <dbReference type="ARBA" id="ARBA00022679"/>
    </source>
</evidence>
<evidence type="ECO:0000313" key="4">
    <source>
        <dbReference type="Proteomes" id="UP000316621"/>
    </source>
</evidence>
<sequence>MPSSTPSSGAHILIFPYPAQGHMIPLLDFSHQLSLRSLKITILVTPKNLPILNPLLSKNPSIKTLVLPFPNHPRLPQGVENVKDLSPNHFYTMLNAMSGLYNPILEWFKSHPSPPVAIISDFFLGWTHELACELGIPRIDFSPSGAMAIAVMDKLFQNVPKLNGDPYHQIESFPDIPSSPFYPWWQLPSLYRSLKHGEPESDFIRKSMLANFDSWGIVINSFNELESVYLDYLRKKPNGLGYYNRVWAVGPILPSDDDVTGPAKERGGSGSASTDGILSWLDTCPDSSVVYVCFGSQVVLSNKQMEGLARGLESSAVRFLWCVKEPTTGHVDGEYSVVPAGFEDRTAGKGMLIRGWAPQLPILKHRSVGSFMTHCGWNSVIEGLTSRVVMLTWPMRAEQFVNATLLVDQLKVAIRVCEGVDTVPDPDELSRILSDSVSENGLEVRVRAVELCKASLAAVKEGGSSFMDLDAFVKDLAALEPCSK</sequence>
<organism evidence="3 4">
    <name type="scientific">Papaver somniferum</name>
    <name type="common">Opium poppy</name>
    <dbReference type="NCBI Taxonomy" id="3469"/>
    <lineage>
        <taxon>Eukaryota</taxon>
        <taxon>Viridiplantae</taxon>
        <taxon>Streptophyta</taxon>
        <taxon>Embryophyta</taxon>
        <taxon>Tracheophyta</taxon>
        <taxon>Spermatophyta</taxon>
        <taxon>Magnoliopsida</taxon>
        <taxon>Ranunculales</taxon>
        <taxon>Papaveraceae</taxon>
        <taxon>Papaveroideae</taxon>
        <taxon>Papaver</taxon>
    </lineage>
</organism>
<reference evidence="3 4" key="1">
    <citation type="journal article" date="2018" name="Science">
        <title>The opium poppy genome and morphinan production.</title>
        <authorList>
            <person name="Guo L."/>
            <person name="Winzer T."/>
            <person name="Yang X."/>
            <person name="Li Y."/>
            <person name="Ning Z."/>
            <person name="He Z."/>
            <person name="Teodor R."/>
            <person name="Lu Y."/>
            <person name="Bowser T.A."/>
            <person name="Graham I.A."/>
            <person name="Ye K."/>
        </authorList>
    </citation>
    <scope>NUCLEOTIDE SEQUENCE [LARGE SCALE GENOMIC DNA]</scope>
    <source>
        <strain evidence="4">cv. HN1</strain>
        <tissue evidence="3">Leaves</tissue>
    </source>
</reference>
<accession>A0A4Y7JBE3</accession>
<gene>
    <name evidence="3" type="ORF">C5167_005739</name>
</gene>
<dbReference type="FunFam" id="3.40.50.2000:FF:000064">
    <property type="entry name" value="Glycosyltransferase"/>
    <property type="match status" value="1"/>
</dbReference>
<keyword evidence="2" id="KW-0808">Transferase</keyword>
<dbReference type="GO" id="GO:0035251">
    <property type="term" value="F:UDP-glucosyltransferase activity"/>
    <property type="evidence" value="ECO:0007669"/>
    <property type="project" value="TreeGrafter"/>
</dbReference>
<dbReference type="EMBL" id="CM010718">
    <property type="protein sequence ID" value="RZC58433.1"/>
    <property type="molecule type" value="Genomic_DNA"/>
</dbReference>
<dbReference type="OrthoDB" id="5835829at2759"/>
<name>A0A4Y7JBE3_PAPSO</name>
<dbReference type="AlphaFoldDB" id="A0A4Y7JBE3"/>
<protein>
    <recommendedName>
        <fullName evidence="5">Glycosyltransferase</fullName>
    </recommendedName>
</protein>
<dbReference type="Proteomes" id="UP000316621">
    <property type="component" value="Chromosome 4"/>
</dbReference>
<dbReference type="PANTHER" id="PTHR48047:SF8">
    <property type="entry name" value="FLAVONOL 3-O-GLUCOSYLTRANSFERASE UGT89B1"/>
    <property type="match status" value="1"/>
</dbReference>
<dbReference type="FunFam" id="3.40.50.2000:FF:000143">
    <property type="entry name" value="UDP-glycosyltransferase 89B1"/>
    <property type="match status" value="1"/>
</dbReference>
<evidence type="ECO:0000256" key="1">
    <source>
        <dbReference type="ARBA" id="ARBA00009995"/>
    </source>
</evidence>
<evidence type="ECO:0000313" key="3">
    <source>
        <dbReference type="EMBL" id="RZC58433.1"/>
    </source>
</evidence>
<dbReference type="SUPFAM" id="SSF53756">
    <property type="entry name" value="UDP-Glycosyltransferase/glycogen phosphorylase"/>
    <property type="match status" value="1"/>
</dbReference>
<dbReference type="Pfam" id="PF00201">
    <property type="entry name" value="UDPGT"/>
    <property type="match status" value="1"/>
</dbReference>